<evidence type="ECO:0000256" key="1">
    <source>
        <dbReference type="SAM" id="SignalP"/>
    </source>
</evidence>
<dbReference type="InterPro" id="IPR023614">
    <property type="entry name" value="Porin_dom_sf"/>
</dbReference>
<dbReference type="InterPro" id="IPR010870">
    <property type="entry name" value="Porin_O/P"/>
</dbReference>
<dbReference type="EMBL" id="CP036268">
    <property type="protein sequence ID" value="QDT38373.1"/>
    <property type="molecule type" value="Genomic_DNA"/>
</dbReference>
<dbReference type="KEGG" id="svp:Pan189_27660"/>
<dbReference type="Pfam" id="PF07396">
    <property type="entry name" value="Porin_O_P"/>
    <property type="match status" value="1"/>
</dbReference>
<sequence precursor="true">MFRQITLMLFITLYAGASATVQAQVTAGITPCEARIQALEEEVATLRQATPASMTSATPTDLPSRHASLWTSDYDSSTLDNPIVDASKYPAVKMTGFFQADAGWIHQNAANRIAVGDIQDGADFRRARLAATGDVAENVGYMVEFDFGFPGRPSFMDVWLEVRDTRLGDVKVGQFRHPIGLGGLTSVKELTFIERGLPFAFLPFRQIGAMTSGADEDAGRTWALSGFRFPTDVFGGQIGDDGGYGLATRLTQVVFEDANGRVVHIGGAYSLIDPANDAVRYRSQPEFFIAETGGAAFVPAGVPSAVPPFVDTGVIATKKSHLFGAELATTSGSFHAQSEFIHAIVNRNAGPTVSFSGVSVQAGYILTGEHRPYNRKAGVLGRVVPTNDFGECGCGAWEIAARWSMLDLNNADIRGGRLNTSTLGLNWYLNKFTKFQFNYIHAFLDNPVNGDSDADIFAMRAQVDF</sequence>
<keyword evidence="3" id="KW-1185">Reference proteome</keyword>
<dbReference type="AlphaFoldDB" id="A0A517R3G7"/>
<feature type="signal peptide" evidence="1">
    <location>
        <begin position="1"/>
        <end position="23"/>
    </location>
</feature>
<name>A0A517R3G7_9PLAN</name>
<protein>
    <submittedName>
        <fullName evidence="2">Porin P</fullName>
    </submittedName>
</protein>
<dbReference type="RefSeq" id="WP_310820459.1">
    <property type="nucleotide sequence ID" value="NZ_CP036268.1"/>
</dbReference>
<accession>A0A517R3G7</accession>
<organism evidence="2 3">
    <name type="scientific">Stratiformator vulcanicus</name>
    <dbReference type="NCBI Taxonomy" id="2527980"/>
    <lineage>
        <taxon>Bacteria</taxon>
        <taxon>Pseudomonadati</taxon>
        <taxon>Planctomycetota</taxon>
        <taxon>Planctomycetia</taxon>
        <taxon>Planctomycetales</taxon>
        <taxon>Planctomycetaceae</taxon>
        <taxon>Stratiformator</taxon>
    </lineage>
</organism>
<evidence type="ECO:0000313" key="2">
    <source>
        <dbReference type="EMBL" id="QDT38373.1"/>
    </source>
</evidence>
<gene>
    <name evidence="2" type="primary">oprP_1</name>
    <name evidence="2" type="ORF">Pan189_27660</name>
</gene>
<dbReference type="Proteomes" id="UP000317318">
    <property type="component" value="Chromosome"/>
</dbReference>
<dbReference type="SUPFAM" id="SSF56935">
    <property type="entry name" value="Porins"/>
    <property type="match status" value="1"/>
</dbReference>
<feature type="chain" id="PRO_5021713655" evidence="1">
    <location>
        <begin position="24"/>
        <end position="465"/>
    </location>
</feature>
<evidence type="ECO:0000313" key="3">
    <source>
        <dbReference type="Proteomes" id="UP000317318"/>
    </source>
</evidence>
<reference evidence="2 3" key="1">
    <citation type="submission" date="2019-02" db="EMBL/GenBank/DDBJ databases">
        <title>Deep-cultivation of Planctomycetes and their phenomic and genomic characterization uncovers novel biology.</title>
        <authorList>
            <person name="Wiegand S."/>
            <person name="Jogler M."/>
            <person name="Boedeker C."/>
            <person name="Pinto D."/>
            <person name="Vollmers J."/>
            <person name="Rivas-Marin E."/>
            <person name="Kohn T."/>
            <person name="Peeters S.H."/>
            <person name="Heuer A."/>
            <person name="Rast P."/>
            <person name="Oberbeckmann S."/>
            <person name="Bunk B."/>
            <person name="Jeske O."/>
            <person name="Meyerdierks A."/>
            <person name="Storesund J.E."/>
            <person name="Kallscheuer N."/>
            <person name="Luecker S."/>
            <person name="Lage O.M."/>
            <person name="Pohl T."/>
            <person name="Merkel B.J."/>
            <person name="Hornburger P."/>
            <person name="Mueller R.-W."/>
            <person name="Bruemmer F."/>
            <person name="Labrenz M."/>
            <person name="Spormann A.M."/>
            <person name="Op den Camp H."/>
            <person name="Overmann J."/>
            <person name="Amann R."/>
            <person name="Jetten M.S.M."/>
            <person name="Mascher T."/>
            <person name="Medema M.H."/>
            <person name="Devos D.P."/>
            <person name="Kaster A.-K."/>
            <person name="Ovreas L."/>
            <person name="Rohde M."/>
            <person name="Galperin M.Y."/>
            <person name="Jogler C."/>
        </authorList>
    </citation>
    <scope>NUCLEOTIDE SEQUENCE [LARGE SCALE GENOMIC DNA]</scope>
    <source>
        <strain evidence="2 3">Pan189</strain>
    </source>
</reference>
<keyword evidence="1" id="KW-0732">Signal</keyword>
<dbReference type="Gene3D" id="2.40.160.10">
    <property type="entry name" value="Porin"/>
    <property type="match status" value="1"/>
</dbReference>
<proteinExistence type="predicted"/>